<organism evidence="2 3">
    <name type="scientific">Euplotes crassus</name>
    <dbReference type="NCBI Taxonomy" id="5936"/>
    <lineage>
        <taxon>Eukaryota</taxon>
        <taxon>Sar</taxon>
        <taxon>Alveolata</taxon>
        <taxon>Ciliophora</taxon>
        <taxon>Intramacronucleata</taxon>
        <taxon>Spirotrichea</taxon>
        <taxon>Hypotrichia</taxon>
        <taxon>Euplotida</taxon>
        <taxon>Euplotidae</taxon>
        <taxon>Moneuplotes</taxon>
    </lineage>
</organism>
<evidence type="ECO:0000313" key="2">
    <source>
        <dbReference type="EMBL" id="CAI2369906.1"/>
    </source>
</evidence>
<gene>
    <name evidence="2" type="ORF">ECRASSUSDP1_LOCUS11210</name>
</gene>
<dbReference type="EMBL" id="CAMPGE010011062">
    <property type="protein sequence ID" value="CAI2369906.1"/>
    <property type="molecule type" value="Genomic_DNA"/>
</dbReference>
<accession>A0AAD1UI89</accession>
<feature type="region of interest" description="Disordered" evidence="1">
    <location>
        <begin position="1"/>
        <end position="21"/>
    </location>
</feature>
<protein>
    <submittedName>
        <fullName evidence="2">Uncharacterized protein</fullName>
    </submittedName>
</protein>
<dbReference type="AlphaFoldDB" id="A0AAD1UI89"/>
<comment type="caution">
    <text evidence="2">The sequence shown here is derived from an EMBL/GenBank/DDBJ whole genome shotgun (WGS) entry which is preliminary data.</text>
</comment>
<dbReference type="Proteomes" id="UP001295684">
    <property type="component" value="Unassembled WGS sequence"/>
</dbReference>
<evidence type="ECO:0000313" key="3">
    <source>
        <dbReference type="Proteomes" id="UP001295684"/>
    </source>
</evidence>
<sequence>MIKKRGTKDRKKGRKFKRRGKGIVSEGDSDVDIEDYFALLSIESLEYDTFVKKRILQEENKQPKIEHTRVNSNTIQQKKRVISPKPLALPTCVKLNNEKQKIFENLTEKKPTTKTANKRVRKKNTFSPDPIPCNNSNSVVKNFLLKDLTSVINLRNIYAPNQGPNEKELLSQSMRLEKEGTKAYIINKLKLKRIQNIVDSGNIPSAMKPAITLKEITQKLMKEKYEYNLVPQKKTVLPAHLAKGLSKRSKKMIEAYQIKIKKAVVGKKKTSIEDKKSSFRSDFDMNFSTKTNTFYGDRTDTKRNTDAKVKIQQSYSSNCKVIFPPHITSGRINGMDLGGKISKANSPKRNVTMDASNTNHPIRNIQDITLERISSPNERLKSPIVNNDLARLLT</sequence>
<proteinExistence type="predicted"/>
<evidence type="ECO:0000256" key="1">
    <source>
        <dbReference type="SAM" id="MobiDB-lite"/>
    </source>
</evidence>
<name>A0AAD1UI89_EUPCR</name>
<keyword evidence="3" id="KW-1185">Reference proteome</keyword>
<reference evidence="2" key="1">
    <citation type="submission" date="2023-07" db="EMBL/GenBank/DDBJ databases">
        <authorList>
            <consortium name="AG Swart"/>
            <person name="Singh M."/>
            <person name="Singh A."/>
            <person name="Seah K."/>
            <person name="Emmerich C."/>
        </authorList>
    </citation>
    <scope>NUCLEOTIDE SEQUENCE</scope>
    <source>
        <strain evidence="2">DP1</strain>
    </source>
</reference>